<feature type="binding site" evidence="20">
    <location>
        <position position="98"/>
    </location>
    <ligand>
        <name>Ca(2+)</name>
        <dbReference type="ChEBI" id="CHEBI:29108"/>
        <label>1</label>
    </ligand>
</feature>
<evidence type="ECO:0000313" key="25">
    <source>
        <dbReference type="EMBL" id="CAH69344.1"/>
    </source>
</evidence>
<dbReference type="GO" id="GO:0046872">
    <property type="term" value="F:metal ion binding"/>
    <property type="evidence" value="ECO:0007669"/>
    <property type="project" value="UniProtKB-UniRule"/>
</dbReference>
<evidence type="ECO:0000256" key="8">
    <source>
        <dbReference type="ARBA" id="ARBA00022617"/>
    </source>
</evidence>
<sequence length="349" mass="37734">MTRTPASLSLAVVAVSVAAAALLLAALVAADGQKQQGYVQPAYRRPAAGLKADYYHQSCPDMEGIVQRAVKKAIAADSTLAPALLRLFFHDFAVQGIDASVLVDSPGSERYAKASKTLRGFELIESIKAELEAKCPKTVSCADILAAAARDASTEAKVDYWPLMYGRKDGRRSSMVDADQYVPMGRESVTDLIAFFESRGLTVLDLAVLSGAHTIGRATCAAVKPRLWDYAGTGRPDASMSPRYGDFLRRKCAAAGDGGYVYLDADTPTEFDNGYYKNLLRDMGLLETDQKLLPDSRTGEFVRELAGARPELIRHQFADSMRRLGAAQVLTGDEGEVRLKCSAINSNSY</sequence>
<dbReference type="GO" id="GO:0042744">
    <property type="term" value="P:hydrogen peroxide catabolic process"/>
    <property type="evidence" value="ECO:0007669"/>
    <property type="project" value="UniProtKB-KW"/>
</dbReference>
<feature type="disulfide bond" evidence="22">
    <location>
        <begin position="59"/>
        <end position="135"/>
    </location>
</feature>
<dbReference type="SUPFAM" id="SSF48113">
    <property type="entry name" value="Heme-dependent peroxidases"/>
    <property type="match status" value="1"/>
</dbReference>
<dbReference type="PANTHER" id="PTHR31517:SF17">
    <property type="entry name" value="PEROXIDASE 6"/>
    <property type="match status" value="1"/>
</dbReference>
<dbReference type="GO" id="GO:0020037">
    <property type="term" value="F:heme binding"/>
    <property type="evidence" value="ECO:0007669"/>
    <property type="project" value="UniProtKB-UniRule"/>
</dbReference>
<feature type="binding site" evidence="20">
    <location>
        <position position="91"/>
    </location>
    <ligand>
        <name>Ca(2+)</name>
        <dbReference type="ChEBI" id="CHEBI:29108"/>
        <label>1</label>
    </ligand>
</feature>
<evidence type="ECO:0000256" key="21">
    <source>
        <dbReference type="PIRSR" id="PIRSR600823-4"/>
    </source>
</evidence>
<evidence type="ECO:0000256" key="5">
    <source>
        <dbReference type="ARBA" id="ARBA00012313"/>
    </source>
</evidence>
<evidence type="ECO:0000256" key="10">
    <source>
        <dbReference type="ARBA" id="ARBA00022729"/>
    </source>
</evidence>
<evidence type="ECO:0000256" key="22">
    <source>
        <dbReference type="PIRSR" id="PIRSR600823-5"/>
    </source>
</evidence>
<evidence type="ECO:0000256" key="1">
    <source>
        <dbReference type="ARBA" id="ARBA00000189"/>
    </source>
</evidence>
<dbReference type="InterPro" id="IPR019793">
    <property type="entry name" value="Peroxidases_heam-ligand_BS"/>
</dbReference>
<evidence type="ECO:0000256" key="3">
    <source>
        <dbReference type="ARBA" id="ARBA00004613"/>
    </source>
</evidence>
<feature type="binding site" evidence="19">
    <location>
        <position position="183"/>
    </location>
    <ligand>
        <name>substrate</name>
    </ligand>
</feature>
<dbReference type="PROSITE" id="PS50873">
    <property type="entry name" value="PEROXIDASE_4"/>
    <property type="match status" value="1"/>
</dbReference>
<name>Q5U1J1_ORYSJ</name>
<feature type="binding site" evidence="20">
    <location>
        <position position="267"/>
    </location>
    <ligand>
        <name>Ca(2+)</name>
        <dbReference type="ChEBI" id="CHEBI:29108"/>
        <label>2</label>
    </ligand>
</feature>
<evidence type="ECO:0000256" key="16">
    <source>
        <dbReference type="ARBA" id="ARBA00023283"/>
    </source>
</evidence>
<dbReference type="GO" id="GO:0140825">
    <property type="term" value="F:lactoperoxidase activity"/>
    <property type="evidence" value="ECO:0007669"/>
    <property type="project" value="UniProtKB-EC"/>
</dbReference>
<evidence type="ECO:0000256" key="18">
    <source>
        <dbReference type="PIRSR" id="PIRSR600823-1"/>
    </source>
</evidence>
<dbReference type="GO" id="GO:0005576">
    <property type="term" value="C:extracellular region"/>
    <property type="evidence" value="ECO:0007669"/>
    <property type="project" value="UniProtKB-SubCell"/>
</dbReference>
<keyword evidence="14 22" id="KW-1015">Disulfide bond</keyword>
<keyword evidence="17 23" id="KW-0376">Hydrogen peroxide</keyword>
<dbReference type="EMBL" id="BN000631">
    <property type="protein sequence ID" value="CAH69344.1"/>
    <property type="molecule type" value="Genomic_DNA"/>
</dbReference>
<dbReference type="GO" id="GO:0006979">
    <property type="term" value="P:response to oxidative stress"/>
    <property type="evidence" value="ECO:0007669"/>
    <property type="project" value="UniProtKB-UniRule"/>
</dbReference>
<feature type="chain" id="PRO_5005143800" description="Peroxidase" evidence="23">
    <location>
        <begin position="31"/>
        <end position="349"/>
    </location>
</feature>
<comment type="subcellular location">
    <subcellularLocation>
        <location evidence="3 23">Secreted</location>
    </subcellularLocation>
</comment>
<dbReference type="AlphaFoldDB" id="Q5U1J1"/>
<evidence type="ECO:0000256" key="9">
    <source>
        <dbReference type="ARBA" id="ARBA00022723"/>
    </source>
</evidence>
<evidence type="ECO:0000256" key="2">
    <source>
        <dbReference type="ARBA" id="ARBA00002322"/>
    </source>
</evidence>
<comment type="function">
    <text evidence="2">Removal of H(2)O(2), oxidation of toxic reductants, biosynthesis and degradation of lignin, suberization, auxin catabolism, response to environmental stresses such as wounding, pathogen attack and oxidative stress. These functions might be dependent on each isozyme/isoform in each plant tissue.</text>
</comment>
<feature type="disulfide bond" evidence="22">
    <location>
        <begin position="220"/>
        <end position="252"/>
    </location>
</feature>
<dbReference type="FunFam" id="1.10.420.10:FF:000001">
    <property type="entry name" value="Peroxidase"/>
    <property type="match status" value="1"/>
</dbReference>
<feature type="binding site" evidence="20">
    <location>
        <position position="272"/>
    </location>
    <ligand>
        <name>Ca(2+)</name>
        <dbReference type="ChEBI" id="CHEBI:29108"/>
        <label>2</label>
    </ligand>
</feature>
<dbReference type="PeroxiBase" id="1112">
    <property type="entry name" value="OsPrx102"/>
</dbReference>
<feature type="site" description="Transition state stabilizer" evidence="21">
    <location>
        <position position="86"/>
    </location>
</feature>
<evidence type="ECO:0000256" key="19">
    <source>
        <dbReference type="PIRSR" id="PIRSR600823-2"/>
    </source>
</evidence>
<dbReference type="Gene3D" id="1.10.520.10">
    <property type="match status" value="1"/>
</dbReference>
<keyword evidence="13 20" id="KW-0408">Iron</keyword>
<dbReference type="EC" id="1.11.1.7" evidence="5 23"/>
<dbReference type="Gene3D" id="1.10.420.10">
    <property type="entry name" value="Peroxidase, domain 2"/>
    <property type="match status" value="1"/>
</dbReference>
<evidence type="ECO:0000256" key="12">
    <source>
        <dbReference type="ARBA" id="ARBA00023002"/>
    </source>
</evidence>
<dbReference type="Pfam" id="PF00141">
    <property type="entry name" value="peroxidase"/>
    <property type="match status" value="1"/>
</dbReference>
<keyword evidence="9 20" id="KW-0479">Metal-binding</keyword>
<keyword evidence="16" id="KW-0873">Pyrrolidone carboxylic acid</keyword>
<keyword evidence="15" id="KW-0325">Glycoprotein</keyword>
<dbReference type="InterPro" id="IPR000823">
    <property type="entry name" value="Peroxidase_pln"/>
</dbReference>
<feature type="binding site" description="axial binding residue" evidence="20">
    <location>
        <position position="213"/>
    </location>
    <ligand>
        <name>heme b</name>
        <dbReference type="ChEBI" id="CHEBI:60344"/>
    </ligand>
    <ligandPart>
        <name>Fe</name>
        <dbReference type="ChEBI" id="CHEBI:18248"/>
    </ligandPart>
</feature>
<evidence type="ECO:0000256" key="7">
    <source>
        <dbReference type="ARBA" id="ARBA00022559"/>
    </source>
</evidence>
<comment type="catalytic activity">
    <reaction evidence="1 23">
        <text>2 a phenolic donor + H2O2 = 2 a phenolic radical donor + 2 H2O</text>
        <dbReference type="Rhea" id="RHEA:56136"/>
        <dbReference type="ChEBI" id="CHEBI:15377"/>
        <dbReference type="ChEBI" id="CHEBI:16240"/>
        <dbReference type="ChEBI" id="CHEBI:139520"/>
        <dbReference type="ChEBI" id="CHEBI:139521"/>
        <dbReference type="EC" id="1.11.1.7"/>
    </reaction>
</comment>
<dbReference type="PRINTS" id="PR00461">
    <property type="entry name" value="PLPEROXIDASE"/>
</dbReference>
<comment type="similarity">
    <text evidence="4">Belongs to the peroxidase family. Ascorbate peroxidase subfamily.</text>
</comment>
<gene>
    <name evidence="25" type="primary">prx102</name>
</gene>
<feature type="domain" description="Plant heme peroxidase family profile" evidence="24">
    <location>
        <begin position="49"/>
        <end position="345"/>
    </location>
</feature>
<evidence type="ECO:0000256" key="17">
    <source>
        <dbReference type="ARBA" id="ARBA00023324"/>
    </source>
</evidence>
<dbReference type="InterPro" id="IPR033905">
    <property type="entry name" value="Secretory_peroxidase"/>
</dbReference>
<dbReference type="PROSITE" id="PS00435">
    <property type="entry name" value="PEROXIDASE_1"/>
    <property type="match status" value="1"/>
</dbReference>
<evidence type="ECO:0000256" key="13">
    <source>
        <dbReference type="ARBA" id="ARBA00023004"/>
    </source>
</evidence>
<dbReference type="InterPro" id="IPR010255">
    <property type="entry name" value="Haem_peroxidase_sf"/>
</dbReference>
<organism evidence="25">
    <name type="scientific">Oryza sativa subsp. japonica</name>
    <name type="common">Rice</name>
    <dbReference type="NCBI Taxonomy" id="39947"/>
    <lineage>
        <taxon>Eukaryota</taxon>
        <taxon>Viridiplantae</taxon>
        <taxon>Streptophyta</taxon>
        <taxon>Embryophyta</taxon>
        <taxon>Tracheophyta</taxon>
        <taxon>Spermatophyta</taxon>
        <taxon>Magnoliopsida</taxon>
        <taxon>Liliopsida</taxon>
        <taxon>Poales</taxon>
        <taxon>Poaceae</taxon>
        <taxon>BOP clade</taxon>
        <taxon>Oryzoideae</taxon>
        <taxon>Oryzeae</taxon>
        <taxon>Oryzinae</taxon>
        <taxon>Oryza</taxon>
        <taxon>Oryza sativa</taxon>
    </lineage>
</organism>
<feature type="binding site" evidence="20">
    <location>
        <position position="264"/>
    </location>
    <ligand>
        <name>Ca(2+)</name>
        <dbReference type="ChEBI" id="CHEBI:29108"/>
        <label>2</label>
    </ligand>
</feature>
<evidence type="ECO:0000256" key="11">
    <source>
        <dbReference type="ARBA" id="ARBA00022837"/>
    </source>
</evidence>
<comment type="cofactor">
    <cofactor evidence="20 23">
        <name>heme b</name>
        <dbReference type="ChEBI" id="CHEBI:60344"/>
    </cofactor>
    <text evidence="20 23">Binds 1 heme b (iron(II)-protoporphyrin IX) group per subunit.</text>
</comment>
<evidence type="ECO:0000256" key="6">
    <source>
        <dbReference type="ARBA" id="ARBA00022525"/>
    </source>
</evidence>
<comment type="cofactor">
    <cofactor evidence="20 23">
        <name>Ca(2+)</name>
        <dbReference type="ChEBI" id="CHEBI:29108"/>
    </cofactor>
    <text evidence="20 23">Binds 2 calcium ions per subunit.</text>
</comment>
<evidence type="ECO:0000259" key="24">
    <source>
        <dbReference type="PROSITE" id="PS50873"/>
    </source>
</evidence>
<keyword evidence="11 20" id="KW-0106">Calcium</keyword>
<evidence type="ECO:0000256" key="23">
    <source>
        <dbReference type="RuleBase" id="RU362060"/>
    </source>
</evidence>
<feature type="binding site" evidence="20">
    <location>
        <position position="94"/>
    </location>
    <ligand>
        <name>Ca(2+)</name>
        <dbReference type="ChEBI" id="CHEBI:29108"/>
        <label>1</label>
    </ligand>
</feature>
<feature type="binding site" evidence="20">
    <location>
        <position position="100"/>
    </location>
    <ligand>
        <name>Ca(2+)</name>
        <dbReference type="ChEBI" id="CHEBI:29108"/>
        <label>1</label>
    </ligand>
</feature>
<accession>Q5U1J1</accession>
<dbReference type="PANTHER" id="PTHR31517">
    <property type="match status" value="1"/>
</dbReference>
<keyword evidence="10 23" id="KW-0732">Signal</keyword>
<keyword evidence="12 23" id="KW-0560">Oxidoreductase</keyword>
<comment type="similarity">
    <text evidence="23">Belongs to the peroxidase family. Classical plant (class III) peroxidase subfamily.</text>
</comment>
<proteinExistence type="inferred from homology"/>
<feature type="disulfide bond" evidence="22">
    <location>
        <begin position="141"/>
        <end position="341"/>
    </location>
</feature>
<keyword evidence="8 23" id="KW-0349">Heme</keyword>
<keyword evidence="7 23" id="KW-0575">Peroxidase</keyword>
<dbReference type="PRINTS" id="PR00458">
    <property type="entry name" value="PEROXIDASE"/>
</dbReference>
<feature type="binding site" evidence="20">
    <location>
        <position position="96"/>
    </location>
    <ligand>
        <name>Ca(2+)</name>
        <dbReference type="ChEBI" id="CHEBI:29108"/>
        <label>1</label>
    </ligand>
</feature>
<feature type="active site" description="Proton acceptor" evidence="18">
    <location>
        <position position="90"/>
    </location>
</feature>
<feature type="signal peptide" evidence="23">
    <location>
        <begin position="1"/>
        <end position="30"/>
    </location>
</feature>
<feature type="binding site" evidence="20">
    <location>
        <position position="109"/>
    </location>
    <ligand>
        <name>Ca(2+)</name>
        <dbReference type="ChEBI" id="CHEBI:29108"/>
        <label>1</label>
    </ligand>
</feature>
<dbReference type="CDD" id="cd00693">
    <property type="entry name" value="secretory_peroxidase"/>
    <property type="match status" value="1"/>
</dbReference>
<keyword evidence="6 23" id="KW-0964">Secreted</keyword>
<evidence type="ECO:0000256" key="20">
    <source>
        <dbReference type="PIRSR" id="PIRSR600823-3"/>
    </source>
</evidence>
<dbReference type="FunFam" id="1.10.520.10:FF:000006">
    <property type="entry name" value="Peroxidase"/>
    <property type="match status" value="1"/>
</dbReference>
<dbReference type="InterPro" id="IPR002016">
    <property type="entry name" value="Haem_peroxidase"/>
</dbReference>
<evidence type="ECO:0000256" key="14">
    <source>
        <dbReference type="ARBA" id="ARBA00023157"/>
    </source>
</evidence>
<reference evidence="25" key="1">
    <citation type="journal article" date="2004" name="Phytochemistry">
        <title>The class III peroxidase multigenic family in rice and its evolution in land plants.</title>
        <authorList>
            <person name="Passardi F."/>
            <person name="Longet D."/>
            <person name="Penel C."/>
            <person name="Dunand C."/>
        </authorList>
    </citation>
    <scope>NUCLEOTIDE SEQUENCE</scope>
</reference>
<evidence type="ECO:0000256" key="4">
    <source>
        <dbReference type="ARBA" id="ARBA00006873"/>
    </source>
</evidence>
<feature type="binding site" evidence="20">
    <location>
        <position position="214"/>
    </location>
    <ligand>
        <name>Ca(2+)</name>
        <dbReference type="ChEBI" id="CHEBI:29108"/>
        <label>2</label>
    </ligand>
</feature>
<protein>
    <recommendedName>
        <fullName evidence="5 23">Peroxidase</fullName>
        <ecNumber evidence="5 23">1.11.1.7</ecNumber>
    </recommendedName>
</protein>
<evidence type="ECO:0000256" key="15">
    <source>
        <dbReference type="ARBA" id="ARBA00023180"/>
    </source>
</evidence>